<dbReference type="InterPro" id="IPR036803">
    <property type="entry name" value="Porphobilinogen_deaminase_C_sf"/>
</dbReference>
<organism evidence="2 3">
    <name type="scientific">Streptomyces roseoverticillatus</name>
    <dbReference type="NCBI Taxonomy" id="66429"/>
    <lineage>
        <taxon>Bacteria</taxon>
        <taxon>Bacillati</taxon>
        <taxon>Actinomycetota</taxon>
        <taxon>Actinomycetes</taxon>
        <taxon>Kitasatosporales</taxon>
        <taxon>Streptomycetaceae</taxon>
        <taxon>Streptomyces</taxon>
    </lineage>
</organism>
<protein>
    <submittedName>
        <fullName evidence="2">Uncharacterized protein</fullName>
    </submittedName>
</protein>
<accession>A0ABV3J567</accession>
<evidence type="ECO:0000313" key="2">
    <source>
        <dbReference type="EMBL" id="MEV4927818.1"/>
    </source>
</evidence>
<keyword evidence="3" id="KW-1185">Reference proteome</keyword>
<evidence type="ECO:0000313" key="3">
    <source>
        <dbReference type="Proteomes" id="UP001552479"/>
    </source>
</evidence>
<dbReference type="Proteomes" id="UP001552479">
    <property type="component" value="Unassembled WGS sequence"/>
</dbReference>
<name>A0ABV3J567_9ACTN</name>
<comment type="caution">
    <text evidence="2">The sequence shown here is derived from an EMBL/GenBank/DDBJ whole genome shotgun (WGS) entry which is preliminary data.</text>
</comment>
<dbReference type="SUPFAM" id="SSF54782">
    <property type="entry name" value="Porphobilinogen deaminase (hydroxymethylbilane synthase), C-terminal domain"/>
    <property type="match status" value="1"/>
</dbReference>
<dbReference type="EMBL" id="JBFASG010000060">
    <property type="protein sequence ID" value="MEV4927818.1"/>
    <property type="molecule type" value="Genomic_DNA"/>
</dbReference>
<sequence>MLHGLRGHCNSPIAGHCTTDPDGQLSLRGGLLPRRIGVRPRPHPGRERQ</sequence>
<dbReference type="RefSeq" id="WP_366090888.1">
    <property type="nucleotide sequence ID" value="NZ_JBFASG010000060.1"/>
</dbReference>
<proteinExistence type="predicted"/>
<gene>
    <name evidence="2" type="ORF">AB0L03_34290</name>
</gene>
<reference evidence="2 3" key="1">
    <citation type="submission" date="2024-06" db="EMBL/GenBank/DDBJ databases">
        <title>The Natural Products Discovery Center: Release of the First 8490 Sequenced Strains for Exploring Actinobacteria Biosynthetic Diversity.</title>
        <authorList>
            <person name="Kalkreuter E."/>
            <person name="Kautsar S.A."/>
            <person name="Yang D."/>
            <person name="Bader C.D."/>
            <person name="Teijaro C.N."/>
            <person name="Fluegel L."/>
            <person name="Davis C.M."/>
            <person name="Simpson J.R."/>
            <person name="Lauterbach L."/>
            <person name="Steele A.D."/>
            <person name="Gui C."/>
            <person name="Meng S."/>
            <person name="Li G."/>
            <person name="Viehrig K."/>
            <person name="Ye F."/>
            <person name="Su P."/>
            <person name="Kiefer A.F."/>
            <person name="Nichols A."/>
            <person name="Cepeda A.J."/>
            <person name="Yan W."/>
            <person name="Fan B."/>
            <person name="Jiang Y."/>
            <person name="Adhikari A."/>
            <person name="Zheng C.-J."/>
            <person name="Schuster L."/>
            <person name="Cowan T.M."/>
            <person name="Smanski M.J."/>
            <person name="Chevrette M.G."/>
            <person name="De Carvalho L.P.S."/>
            <person name="Shen B."/>
        </authorList>
    </citation>
    <scope>NUCLEOTIDE SEQUENCE [LARGE SCALE GENOMIC DNA]</scope>
    <source>
        <strain evidence="2 3">NPDC053791</strain>
    </source>
</reference>
<feature type="region of interest" description="Disordered" evidence="1">
    <location>
        <begin position="1"/>
        <end position="49"/>
    </location>
</feature>
<evidence type="ECO:0000256" key="1">
    <source>
        <dbReference type="SAM" id="MobiDB-lite"/>
    </source>
</evidence>